<dbReference type="AlphaFoldDB" id="A0A9X1Y9X4"/>
<dbReference type="EMBL" id="JALPRX010000078">
    <property type="protein sequence ID" value="MCK8786243.1"/>
    <property type="molecule type" value="Genomic_DNA"/>
</dbReference>
<proteinExistence type="predicted"/>
<dbReference type="Proteomes" id="UP001139516">
    <property type="component" value="Unassembled WGS sequence"/>
</dbReference>
<dbReference type="RefSeq" id="WP_248668357.1">
    <property type="nucleotide sequence ID" value="NZ_JALPRX010000078.1"/>
</dbReference>
<evidence type="ECO:0000313" key="3">
    <source>
        <dbReference type="Proteomes" id="UP001139516"/>
    </source>
</evidence>
<organism evidence="2 3">
    <name type="scientific">Roseomonas acroporae</name>
    <dbReference type="NCBI Taxonomy" id="2937791"/>
    <lineage>
        <taxon>Bacteria</taxon>
        <taxon>Pseudomonadati</taxon>
        <taxon>Pseudomonadota</taxon>
        <taxon>Alphaproteobacteria</taxon>
        <taxon>Acetobacterales</taxon>
        <taxon>Roseomonadaceae</taxon>
        <taxon>Roseomonas</taxon>
    </lineage>
</organism>
<feature type="transmembrane region" description="Helical" evidence="1">
    <location>
        <begin position="6"/>
        <end position="29"/>
    </location>
</feature>
<feature type="transmembrane region" description="Helical" evidence="1">
    <location>
        <begin position="64"/>
        <end position="85"/>
    </location>
</feature>
<reference evidence="2" key="1">
    <citation type="submission" date="2022-04" db="EMBL/GenBank/DDBJ databases">
        <title>Roseomonas acroporae sp. nov., isolated from coral Acropora digitifera.</title>
        <authorList>
            <person name="Sun H."/>
        </authorList>
    </citation>
    <scope>NUCLEOTIDE SEQUENCE</scope>
    <source>
        <strain evidence="2">NAR14</strain>
    </source>
</reference>
<sequence>MLRDTVTLLAVSAGLGFFLAGTLGLIRFPDTPTRLHALTKADNLGLGLVVLGLLAQAAEATTALKLLLAWGLALLAGTTGSQLLARLARPAHPAGAHPAAPPAGPPGPAA</sequence>
<dbReference type="PANTHER" id="PTHR34703">
    <property type="entry name" value="ANTIPORTER SUBUNIT MNHG2-RELATED"/>
    <property type="match status" value="1"/>
</dbReference>
<gene>
    <name evidence="2" type="ORF">M0638_17845</name>
</gene>
<keyword evidence="1" id="KW-0472">Membrane</keyword>
<comment type="caution">
    <text evidence="2">The sequence shown here is derived from an EMBL/GenBank/DDBJ whole genome shotgun (WGS) entry which is preliminary data.</text>
</comment>
<keyword evidence="1" id="KW-0812">Transmembrane</keyword>
<dbReference type="InterPro" id="IPR005133">
    <property type="entry name" value="PhaG_MnhG_YufB"/>
</dbReference>
<keyword evidence="3" id="KW-1185">Reference proteome</keyword>
<dbReference type="Pfam" id="PF03334">
    <property type="entry name" value="PhaG_MnhG_YufB"/>
    <property type="match status" value="1"/>
</dbReference>
<accession>A0A9X1Y9X4</accession>
<keyword evidence="1" id="KW-1133">Transmembrane helix</keyword>
<dbReference type="GO" id="GO:0015385">
    <property type="term" value="F:sodium:proton antiporter activity"/>
    <property type="evidence" value="ECO:0007669"/>
    <property type="project" value="TreeGrafter"/>
</dbReference>
<evidence type="ECO:0000256" key="1">
    <source>
        <dbReference type="SAM" id="Phobius"/>
    </source>
</evidence>
<protein>
    <submittedName>
        <fullName evidence="2">Monovalent cation/H(+) antiporter subunit G</fullName>
    </submittedName>
</protein>
<evidence type="ECO:0000313" key="2">
    <source>
        <dbReference type="EMBL" id="MCK8786243.1"/>
    </source>
</evidence>
<dbReference type="PANTHER" id="PTHR34703:SF1">
    <property type="entry name" value="ANTIPORTER SUBUNIT MNHG2-RELATED"/>
    <property type="match status" value="1"/>
</dbReference>
<name>A0A9X1Y9X4_9PROT</name>
<feature type="transmembrane region" description="Helical" evidence="1">
    <location>
        <begin position="41"/>
        <end position="58"/>
    </location>
</feature>